<gene>
    <name evidence="9" type="ORF">BN1723_018759</name>
</gene>
<evidence type="ECO:0000313" key="9">
    <source>
        <dbReference type="EMBL" id="CRK40171.1"/>
    </source>
</evidence>
<evidence type="ECO:0000256" key="5">
    <source>
        <dbReference type="ARBA" id="ARBA00023136"/>
    </source>
</evidence>
<feature type="non-terminal residue" evidence="9">
    <location>
        <position position="90"/>
    </location>
</feature>
<sequence>MATPDYVLAMMKDHTMAPEDVQPFSYVAVASGSKRHNMAKVYCGFYDYGTKSAIPVDKQQRVPMMLVVKCGTPDEATKSKPGNRGKRDSQ</sequence>
<dbReference type="AlphaFoldDB" id="A0A0G4N0M5"/>
<evidence type="ECO:0000256" key="3">
    <source>
        <dbReference type="ARBA" id="ARBA00022679"/>
    </source>
</evidence>
<dbReference type="GO" id="GO:0006031">
    <property type="term" value="P:chitin biosynthetic process"/>
    <property type="evidence" value="ECO:0007669"/>
    <property type="project" value="TreeGrafter"/>
</dbReference>
<comment type="catalytic activity">
    <reaction evidence="7">
        <text>[(1-&gt;4)-N-acetyl-beta-D-glucosaminyl](n) + UDP-N-acetyl-alpha-D-glucosamine = [(1-&gt;4)-N-acetyl-beta-D-glucosaminyl](n+1) + UDP + H(+)</text>
        <dbReference type="Rhea" id="RHEA:16637"/>
        <dbReference type="Rhea" id="RHEA-COMP:9593"/>
        <dbReference type="Rhea" id="RHEA-COMP:9595"/>
        <dbReference type="ChEBI" id="CHEBI:15378"/>
        <dbReference type="ChEBI" id="CHEBI:17029"/>
        <dbReference type="ChEBI" id="CHEBI:57705"/>
        <dbReference type="ChEBI" id="CHEBI:58223"/>
        <dbReference type="EC" id="2.4.1.16"/>
    </reaction>
    <physiologicalReaction direction="left-to-right" evidence="7">
        <dbReference type="Rhea" id="RHEA:16638"/>
    </physiologicalReaction>
</comment>
<evidence type="ECO:0000256" key="8">
    <source>
        <dbReference type="SAM" id="MobiDB-lite"/>
    </source>
</evidence>
<keyword evidence="4" id="KW-0812">Transmembrane</keyword>
<proteinExistence type="predicted"/>
<comment type="subcellular location">
    <subcellularLocation>
        <location evidence="1">Cell membrane</location>
        <topology evidence="1">Multi-pass membrane protein</topology>
    </subcellularLocation>
</comment>
<evidence type="ECO:0000313" key="10">
    <source>
        <dbReference type="Proteomes" id="UP000045706"/>
    </source>
</evidence>
<dbReference type="Pfam" id="PF03142">
    <property type="entry name" value="Chitin_synth_2"/>
    <property type="match status" value="1"/>
</dbReference>
<dbReference type="GO" id="GO:0005886">
    <property type="term" value="C:plasma membrane"/>
    <property type="evidence" value="ECO:0007669"/>
    <property type="project" value="UniProtKB-SubCell"/>
</dbReference>
<reference evidence="10" key="1">
    <citation type="submission" date="2015-05" db="EMBL/GenBank/DDBJ databases">
        <authorList>
            <person name="Fogelqvist Johan"/>
        </authorList>
    </citation>
    <scope>NUCLEOTIDE SEQUENCE [LARGE SCALE GENOMIC DNA]</scope>
</reference>
<keyword evidence="2" id="KW-1003">Cell membrane</keyword>
<keyword evidence="3" id="KW-0808">Transferase</keyword>
<accession>A0A0G4N0M5</accession>
<dbReference type="InterPro" id="IPR004835">
    <property type="entry name" value="Chitin_synth"/>
</dbReference>
<protein>
    <submittedName>
        <fullName evidence="9">Uncharacterized protein</fullName>
    </submittedName>
</protein>
<evidence type="ECO:0000256" key="7">
    <source>
        <dbReference type="ARBA" id="ARBA00049510"/>
    </source>
</evidence>
<evidence type="ECO:0000256" key="4">
    <source>
        <dbReference type="ARBA" id="ARBA00022692"/>
    </source>
</evidence>
<evidence type="ECO:0000256" key="6">
    <source>
        <dbReference type="ARBA" id="ARBA00023180"/>
    </source>
</evidence>
<keyword evidence="5" id="KW-0472">Membrane</keyword>
<evidence type="ECO:0000256" key="2">
    <source>
        <dbReference type="ARBA" id="ARBA00022475"/>
    </source>
</evidence>
<dbReference type="Proteomes" id="UP000045706">
    <property type="component" value="Unassembled WGS sequence"/>
</dbReference>
<dbReference type="PANTHER" id="PTHR22914:SF16">
    <property type="entry name" value="CHITIN SYNTHASE 3"/>
    <property type="match status" value="1"/>
</dbReference>
<dbReference type="GO" id="GO:0030428">
    <property type="term" value="C:cell septum"/>
    <property type="evidence" value="ECO:0007669"/>
    <property type="project" value="TreeGrafter"/>
</dbReference>
<feature type="region of interest" description="Disordered" evidence="8">
    <location>
        <begin position="71"/>
        <end position="90"/>
    </location>
</feature>
<dbReference type="PANTHER" id="PTHR22914">
    <property type="entry name" value="CHITIN SYNTHASE"/>
    <property type="match status" value="1"/>
</dbReference>
<evidence type="ECO:0000256" key="1">
    <source>
        <dbReference type="ARBA" id="ARBA00004651"/>
    </source>
</evidence>
<organism evidence="9 10">
    <name type="scientific">Verticillium longisporum</name>
    <name type="common">Verticillium dahliae var. longisporum</name>
    <dbReference type="NCBI Taxonomy" id="100787"/>
    <lineage>
        <taxon>Eukaryota</taxon>
        <taxon>Fungi</taxon>
        <taxon>Dikarya</taxon>
        <taxon>Ascomycota</taxon>
        <taxon>Pezizomycotina</taxon>
        <taxon>Sordariomycetes</taxon>
        <taxon>Hypocreomycetidae</taxon>
        <taxon>Glomerellales</taxon>
        <taxon>Plectosphaerellaceae</taxon>
        <taxon>Verticillium</taxon>
    </lineage>
</organism>
<name>A0A0G4N0M5_VERLO</name>
<keyword evidence="6" id="KW-0325">Glycoprotein</keyword>
<dbReference type="EMBL" id="CVQI01031962">
    <property type="protein sequence ID" value="CRK40171.1"/>
    <property type="molecule type" value="Genomic_DNA"/>
</dbReference>
<dbReference type="GO" id="GO:0004100">
    <property type="term" value="F:chitin synthase activity"/>
    <property type="evidence" value="ECO:0007669"/>
    <property type="project" value="UniProtKB-EC"/>
</dbReference>